<name>A0A2X3MLI3_9BACT</name>
<keyword evidence="2" id="KW-1185">Reference proteome</keyword>
<reference evidence="2" key="1">
    <citation type="submission" date="2018-05" db="EMBL/GenBank/DDBJ databases">
        <authorList>
            <person name="Hao L."/>
        </authorList>
    </citation>
    <scope>NUCLEOTIDE SEQUENCE [LARGE SCALE GENOMIC DNA]</scope>
</reference>
<organism evidence="1 2">
    <name type="scientific">Candidatus Bipolaricaulis anaerobius</name>
    <dbReference type="NCBI Taxonomy" id="2026885"/>
    <lineage>
        <taxon>Bacteria</taxon>
        <taxon>Candidatus Bipolaricaulota</taxon>
        <taxon>Candidatus Bipolaricaulia</taxon>
        <taxon>Candidatus Bipolaricaulales</taxon>
        <taxon>Candidatus Bipolaricaulaceae</taxon>
        <taxon>Candidatus Bipolaricaulis</taxon>
    </lineage>
</organism>
<dbReference type="EMBL" id="LS483254">
    <property type="protein sequence ID" value="SQD92784.1"/>
    <property type="molecule type" value="Genomic_DNA"/>
</dbReference>
<dbReference type="AlphaFoldDB" id="A0A2X3MLI3"/>
<gene>
    <name evidence="1" type="ORF">BARAN1_0760</name>
</gene>
<dbReference type="SUPFAM" id="SSF52540">
    <property type="entry name" value="P-loop containing nucleoside triphosphate hydrolases"/>
    <property type="match status" value="1"/>
</dbReference>
<dbReference type="Gene3D" id="3.40.50.300">
    <property type="entry name" value="P-loop containing nucleotide triphosphate hydrolases"/>
    <property type="match status" value="1"/>
</dbReference>
<accession>A0A2X3MLI3</accession>
<dbReference type="InterPro" id="IPR027417">
    <property type="entry name" value="P-loop_NTPase"/>
</dbReference>
<dbReference type="KEGG" id="bana:BARAN1_0760"/>
<protein>
    <recommendedName>
        <fullName evidence="3">ABC transporter domain-containing protein</fullName>
    </recommendedName>
</protein>
<evidence type="ECO:0000313" key="2">
    <source>
        <dbReference type="Proteomes" id="UP000249818"/>
    </source>
</evidence>
<evidence type="ECO:0008006" key="3">
    <source>
        <dbReference type="Google" id="ProtNLM"/>
    </source>
</evidence>
<proteinExistence type="predicted"/>
<evidence type="ECO:0000313" key="1">
    <source>
        <dbReference type="EMBL" id="SQD92784.1"/>
    </source>
</evidence>
<dbReference type="CDD" id="cd00267">
    <property type="entry name" value="ABC_ATPase"/>
    <property type="match status" value="1"/>
</dbReference>
<dbReference type="Proteomes" id="UP000249818">
    <property type="component" value="Chromosome BARAN1"/>
</dbReference>
<sequence>MIGANGAGTTTLLRLACRELFPQRGTIRAPDHVFYCARRTDDPPLERGAFLASWDGAAGAGRTFRLRQGGVGEGRRGR</sequence>